<dbReference type="GeneID" id="79303692"/>
<protein>
    <submittedName>
        <fullName evidence="2">Uncharacterized protein</fullName>
    </submittedName>
</protein>
<proteinExistence type="predicted"/>
<dbReference type="EMBL" id="JBHSZH010000005">
    <property type="protein sequence ID" value="MFC7079781.1"/>
    <property type="molecule type" value="Genomic_DNA"/>
</dbReference>
<keyword evidence="3" id="KW-1185">Reference proteome</keyword>
<feature type="compositionally biased region" description="Basic residues" evidence="1">
    <location>
        <begin position="68"/>
        <end position="77"/>
    </location>
</feature>
<dbReference type="AlphaFoldDB" id="A0ABD5WGW4"/>
<evidence type="ECO:0000313" key="3">
    <source>
        <dbReference type="Proteomes" id="UP001596407"/>
    </source>
</evidence>
<feature type="region of interest" description="Disordered" evidence="1">
    <location>
        <begin position="56"/>
        <end position="77"/>
    </location>
</feature>
<dbReference type="InterPro" id="IPR055975">
    <property type="entry name" value="DUF7553"/>
</dbReference>
<gene>
    <name evidence="2" type="ORF">ACFQJ6_06130</name>
</gene>
<sequence length="77" mass="9386">MNKHFEDAWYYARRAGKHLGRGVREELEPAERRVRKATGREREELNRAQRWRAELKRTEDEAADRARRAVRKVRRRA</sequence>
<evidence type="ECO:0000313" key="2">
    <source>
        <dbReference type="EMBL" id="MFC7079781.1"/>
    </source>
</evidence>
<comment type="caution">
    <text evidence="2">The sequence shown here is derived from an EMBL/GenBank/DDBJ whole genome shotgun (WGS) entry which is preliminary data.</text>
</comment>
<organism evidence="2 3">
    <name type="scientific">Halorussus caseinilyticus</name>
    <dbReference type="NCBI Taxonomy" id="3034025"/>
    <lineage>
        <taxon>Archaea</taxon>
        <taxon>Methanobacteriati</taxon>
        <taxon>Methanobacteriota</taxon>
        <taxon>Stenosarchaea group</taxon>
        <taxon>Halobacteria</taxon>
        <taxon>Halobacteriales</taxon>
        <taxon>Haladaptataceae</taxon>
        <taxon>Halorussus</taxon>
    </lineage>
</organism>
<feature type="compositionally biased region" description="Basic and acidic residues" evidence="1">
    <location>
        <begin position="56"/>
        <end position="67"/>
    </location>
</feature>
<name>A0ABD5WGW4_9EURY</name>
<dbReference type="Pfam" id="PF24430">
    <property type="entry name" value="DUF7553"/>
    <property type="match status" value="1"/>
</dbReference>
<dbReference type="Proteomes" id="UP001596407">
    <property type="component" value="Unassembled WGS sequence"/>
</dbReference>
<reference evidence="2 3" key="1">
    <citation type="journal article" date="2019" name="Int. J. Syst. Evol. Microbiol.">
        <title>The Global Catalogue of Microorganisms (GCM) 10K type strain sequencing project: providing services to taxonomists for standard genome sequencing and annotation.</title>
        <authorList>
            <consortium name="The Broad Institute Genomics Platform"/>
            <consortium name="The Broad Institute Genome Sequencing Center for Infectious Disease"/>
            <person name="Wu L."/>
            <person name="Ma J."/>
        </authorList>
    </citation>
    <scope>NUCLEOTIDE SEQUENCE [LARGE SCALE GENOMIC DNA]</scope>
    <source>
        <strain evidence="2 3">DT72</strain>
    </source>
</reference>
<evidence type="ECO:0000256" key="1">
    <source>
        <dbReference type="SAM" id="MobiDB-lite"/>
    </source>
</evidence>
<accession>A0ABD5WGW4</accession>
<dbReference type="RefSeq" id="WP_276279131.1">
    <property type="nucleotide sequence ID" value="NZ_CP119809.1"/>
</dbReference>